<dbReference type="GO" id="GO:0016020">
    <property type="term" value="C:membrane"/>
    <property type="evidence" value="ECO:0007669"/>
    <property type="project" value="InterPro"/>
</dbReference>
<dbReference type="Pfam" id="PF13682">
    <property type="entry name" value="CZB"/>
    <property type="match status" value="1"/>
</dbReference>
<organism evidence="5 6">
    <name type="scientific">Clostridium magnum DSM 2767</name>
    <dbReference type="NCBI Taxonomy" id="1121326"/>
    <lineage>
        <taxon>Bacteria</taxon>
        <taxon>Bacillati</taxon>
        <taxon>Bacillota</taxon>
        <taxon>Clostridia</taxon>
        <taxon>Eubacteriales</taxon>
        <taxon>Clostridiaceae</taxon>
        <taxon>Clostridium</taxon>
    </lineage>
</organism>
<evidence type="ECO:0000313" key="5">
    <source>
        <dbReference type="EMBL" id="KZL92309.1"/>
    </source>
</evidence>
<dbReference type="RefSeq" id="WP_066621701.1">
    <property type="nucleotide sequence ID" value="NZ_FQXL01000004.1"/>
</dbReference>
<dbReference type="PANTHER" id="PTHR32089">
    <property type="entry name" value="METHYL-ACCEPTING CHEMOTAXIS PROTEIN MCPB"/>
    <property type="match status" value="1"/>
</dbReference>
<feature type="domain" description="Methyl-accepting transducer" evidence="4">
    <location>
        <begin position="60"/>
        <end position="296"/>
    </location>
</feature>
<keyword evidence="3" id="KW-0175">Coiled coil</keyword>
<evidence type="ECO:0000256" key="2">
    <source>
        <dbReference type="PROSITE-ProRule" id="PRU00284"/>
    </source>
</evidence>
<dbReference type="STRING" id="1121326.CLMAG_21180"/>
<name>A0A162T6W5_9CLOT</name>
<dbReference type="GO" id="GO:0007165">
    <property type="term" value="P:signal transduction"/>
    <property type="evidence" value="ECO:0007669"/>
    <property type="project" value="UniProtKB-KW"/>
</dbReference>
<dbReference type="EMBL" id="LWAE01000002">
    <property type="protein sequence ID" value="KZL92309.1"/>
    <property type="molecule type" value="Genomic_DNA"/>
</dbReference>
<evidence type="ECO:0000256" key="3">
    <source>
        <dbReference type="SAM" id="Coils"/>
    </source>
</evidence>
<dbReference type="SMART" id="SM00283">
    <property type="entry name" value="MA"/>
    <property type="match status" value="1"/>
</dbReference>
<feature type="coiled-coil region" evidence="3">
    <location>
        <begin position="278"/>
        <end position="305"/>
    </location>
</feature>
<dbReference type="PROSITE" id="PS50111">
    <property type="entry name" value="CHEMOTAXIS_TRANSDUC_2"/>
    <property type="match status" value="1"/>
</dbReference>
<evidence type="ECO:0000259" key="4">
    <source>
        <dbReference type="PROSITE" id="PS50111"/>
    </source>
</evidence>
<keyword evidence="6" id="KW-1185">Reference proteome</keyword>
<dbReference type="OrthoDB" id="9816519at2"/>
<dbReference type="Gene3D" id="1.20.120.30">
    <property type="entry name" value="Aspartate receptor, ligand-binding domain"/>
    <property type="match status" value="1"/>
</dbReference>
<dbReference type="Pfam" id="PF00015">
    <property type="entry name" value="MCPsignal"/>
    <property type="match status" value="1"/>
</dbReference>
<dbReference type="AlphaFoldDB" id="A0A162T6W5"/>
<dbReference type="PANTHER" id="PTHR32089:SF112">
    <property type="entry name" value="LYSOZYME-LIKE PROTEIN-RELATED"/>
    <property type="match status" value="1"/>
</dbReference>
<keyword evidence="1 2" id="KW-0807">Transducer</keyword>
<proteinExistence type="predicted"/>
<comment type="caution">
    <text evidence="5">The sequence shown here is derived from an EMBL/GenBank/DDBJ whole genome shotgun (WGS) entry which is preliminary data.</text>
</comment>
<dbReference type="Gene3D" id="1.10.287.950">
    <property type="entry name" value="Methyl-accepting chemotaxis protein"/>
    <property type="match status" value="1"/>
</dbReference>
<dbReference type="Proteomes" id="UP000076603">
    <property type="component" value="Unassembled WGS sequence"/>
</dbReference>
<dbReference type="InterPro" id="IPR025991">
    <property type="entry name" value="Chemoreceptor_zinc-bind_dom"/>
</dbReference>
<accession>A0A162T6W5</accession>
<protein>
    <submittedName>
        <fullName evidence="5">Methyl-accepting chemotaxis protein 3</fullName>
    </submittedName>
</protein>
<reference evidence="5 6" key="1">
    <citation type="submission" date="2016-04" db="EMBL/GenBank/DDBJ databases">
        <title>Genome sequence of Clostridium magnum DSM 2767.</title>
        <authorList>
            <person name="Poehlein A."/>
            <person name="Uhlig R."/>
            <person name="Fischer R."/>
            <person name="Bahl H."/>
            <person name="Daniel R."/>
        </authorList>
    </citation>
    <scope>NUCLEOTIDE SEQUENCE [LARGE SCALE GENOMIC DNA]</scope>
    <source>
        <strain evidence="5 6">DSM 2767</strain>
    </source>
</reference>
<dbReference type="SUPFAM" id="SSF58104">
    <property type="entry name" value="Methyl-accepting chemotaxis protein (MCP) signaling domain"/>
    <property type="match status" value="1"/>
</dbReference>
<evidence type="ECO:0000256" key="1">
    <source>
        <dbReference type="ARBA" id="ARBA00023224"/>
    </source>
</evidence>
<sequence>MFERKIKIKNIEKTLEKYSVCSKDIIKSIEHKFKTISKISSPVKTMIKGVIDASISISTFNVKLKHQSTMLESKSRNLKIHTENITNVIHEVNQNMIQVSNSAVEYASSTEEIANQANSLLTLNEENNKSLDKVNNLKNEVLNHSLSMEGDINNLLQLIVNMKSTVDGIKKIAEQTNLLALNASIEAARAGEHGRGFSVVAEEVRKLADVTQDQLTFMNNLMNDIENASSKSKDSVFETKTAISNMNDSISDISNYIKKSNEGIELVSSNVVQIASSSQEISASIEQISEEINTLNEDVNNVNNISAELYNGAIELENMGYSIGKIEEDISNLAKLNNELYYENDFIMDNDTFVKVMENAITAHINWVNTVKTMADKMEIQPLQTDGHKCGLGHFYQSLTPKEENIRGVWDKIDSIHIELHKIGHVVIDKIKSGDKIGAVNNAKRAEEISSDIIKMLNDIKEQANILTNDGKKVF</sequence>
<gene>
    <name evidence="5" type="primary">mcp3_2</name>
    <name evidence="5" type="ORF">CLMAG_21180</name>
</gene>
<dbReference type="InterPro" id="IPR004089">
    <property type="entry name" value="MCPsignal_dom"/>
</dbReference>
<dbReference type="PATRIC" id="fig|1121326.3.peg.2109"/>
<evidence type="ECO:0000313" key="6">
    <source>
        <dbReference type="Proteomes" id="UP000076603"/>
    </source>
</evidence>